<dbReference type="EMBL" id="JAZGQO010000002">
    <property type="protein sequence ID" value="KAK6192033.1"/>
    <property type="molecule type" value="Genomic_DNA"/>
</dbReference>
<evidence type="ECO:0000256" key="1">
    <source>
        <dbReference type="ARBA" id="ARBA00008390"/>
    </source>
</evidence>
<feature type="domain" description="Cytosolic fatty-acid binding proteins" evidence="4">
    <location>
        <begin position="6"/>
        <end position="23"/>
    </location>
</feature>
<sequence length="135" mass="15007">MACLNGTWKLVSVDNFEAYLEIIGVSSQNVPRALKLLTPENNISQEIEVNGENIRIKTNTPVASPEVKAVIDTEMETRALDGRETKAVYTIKDDQIIETISGPFDAVVVRRLDGDSMIMDMTSGEVTSTRRYEKV</sequence>
<dbReference type="PANTHER" id="PTHR11955">
    <property type="entry name" value="FATTY ACID BINDING PROTEIN"/>
    <property type="match status" value="1"/>
</dbReference>
<dbReference type="Gene3D" id="2.40.128.20">
    <property type="match status" value="1"/>
</dbReference>
<proteinExistence type="inferred from homology"/>
<evidence type="ECO:0000256" key="3">
    <source>
        <dbReference type="RuleBase" id="RU003696"/>
    </source>
</evidence>
<comment type="caution">
    <text evidence="5">The sequence shown here is derived from an EMBL/GenBank/DDBJ whole genome shotgun (WGS) entry which is preliminary data.</text>
</comment>
<dbReference type="Pfam" id="PF00061">
    <property type="entry name" value="Lipocalin"/>
    <property type="match status" value="1"/>
</dbReference>
<dbReference type="PRINTS" id="PR00178">
    <property type="entry name" value="FATTYACIDBP"/>
</dbReference>
<dbReference type="InterPro" id="IPR012674">
    <property type="entry name" value="Calycin"/>
</dbReference>
<dbReference type="InterPro" id="IPR000566">
    <property type="entry name" value="Lipocln_cytosolic_FA-bd_dom"/>
</dbReference>
<keyword evidence="6" id="KW-1185">Reference proteome</keyword>
<comment type="similarity">
    <text evidence="1 3">Belongs to the calycin superfamily. Fatty-acid binding protein (FABP) family.</text>
</comment>
<organism evidence="5 6">
    <name type="scientific">Patella caerulea</name>
    <name type="common">Rayed Mediterranean limpet</name>
    <dbReference type="NCBI Taxonomy" id="87958"/>
    <lineage>
        <taxon>Eukaryota</taxon>
        <taxon>Metazoa</taxon>
        <taxon>Spiralia</taxon>
        <taxon>Lophotrochozoa</taxon>
        <taxon>Mollusca</taxon>
        <taxon>Gastropoda</taxon>
        <taxon>Patellogastropoda</taxon>
        <taxon>Patelloidea</taxon>
        <taxon>Patellidae</taxon>
        <taxon>Patella</taxon>
    </lineage>
</organism>
<dbReference type="CDD" id="cd00742">
    <property type="entry name" value="FABP"/>
    <property type="match status" value="1"/>
</dbReference>
<dbReference type="InterPro" id="IPR031259">
    <property type="entry name" value="ILBP"/>
</dbReference>
<reference evidence="5 6" key="1">
    <citation type="submission" date="2024-01" db="EMBL/GenBank/DDBJ databases">
        <title>The genome of the rayed Mediterranean limpet Patella caerulea (Linnaeus, 1758).</title>
        <authorList>
            <person name="Anh-Thu Weber A."/>
            <person name="Halstead-Nussloch G."/>
        </authorList>
    </citation>
    <scope>NUCLEOTIDE SEQUENCE [LARGE SCALE GENOMIC DNA]</scope>
    <source>
        <strain evidence="5">AATW-2023a</strain>
        <tissue evidence="5">Whole specimen</tissue>
    </source>
</reference>
<dbReference type="InterPro" id="IPR000463">
    <property type="entry name" value="Fatty_acid-bd"/>
</dbReference>
<accession>A0AAN8Q0E6</accession>
<dbReference type="AlphaFoldDB" id="A0AAN8Q0E6"/>
<evidence type="ECO:0000313" key="6">
    <source>
        <dbReference type="Proteomes" id="UP001347796"/>
    </source>
</evidence>
<evidence type="ECO:0000259" key="4">
    <source>
        <dbReference type="PROSITE" id="PS00214"/>
    </source>
</evidence>
<evidence type="ECO:0000313" key="5">
    <source>
        <dbReference type="EMBL" id="KAK6192033.1"/>
    </source>
</evidence>
<keyword evidence="3" id="KW-0813">Transport</keyword>
<dbReference type="Proteomes" id="UP001347796">
    <property type="component" value="Unassembled WGS sequence"/>
</dbReference>
<protein>
    <recommendedName>
        <fullName evidence="4">Cytosolic fatty-acid binding proteins domain-containing protein</fullName>
    </recommendedName>
</protein>
<name>A0AAN8Q0E6_PATCE</name>
<keyword evidence="2" id="KW-0446">Lipid-binding</keyword>
<dbReference type="PROSITE" id="PS00214">
    <property type="entry name" value="FABP"/>
    <property type="match status" value="1"/>
</dbReference>
<gene>
    <name evidence="5" type="ORF">SNE40_003584</name>
</gene>
<evidence type="ECO:0000256" key="2">
    <source>
        <dbReference type="ARBA" id="ARBA00023121"/>
    </source>
</evidence>
<dbReference type="SUPFAM" id="SSF50814">
    <property type="entry name" value="Lipocalins"/>
    <property type="match status" value="1"/>
</dbReference>
<dbReference type="GO" id="GO:0008289">
    <property type="term" value="F:lipid binding"/>
    <property type="evidence" value="ECO:0007669"/>
    <property type="project" value="UniProtKB-KW"/>
</dbReference>